<dbReference type="EMBL" id="RBAH01000022">
    <property type="protein sequence ID" value="RKN75902.1"/>
    <property type="molecule type" value="Genomic_DNA"/>
</dbReference>
<keyword evidence="3" id="KW-1185">Reference proteome</keyword>
<dbReference type="Gene3D" id="3.40.50.1820">
    <property type="entry name" value="alpha/beta hydrolase"/>
    <property type="match status" value="2"/>
</dbReference>
<organism evidence="2 3">
    <name type="scientific">Paenibacillus ginsengarvi</name>
    <dbReference type="NCBI Taxonomy" id="400777"/>
    <lineage>
        <taxon>Bacteria</taxon>
        <taxon>Bacillati</taxon>
        <taxon>Bacillota</taxon>
        <taxon>Bacilli</taxon>
        <taxon>Bacillales</taxon>
        <taxon>Paenibacillaceae</taxon>
        <taxon>Paenibacillus</taxon>
    </lineage>
</organism>
<sequence>MHIVDYLNKQARAASARSLPDFDTTESFEIWRKSRQMKFHQMLGIDTYLAQQRTPLQKTITGSVDCDTHRISKLHFQSLPGLYVTANLYVPSGLKEPAPAVLYLCGHHGKQKVHYQDHARRFAQEGFVTLVLDTIQLGEIRGVHHGTYAQGRFDWVSSGYTPAAVEVWNAIRGLDLLCDLDEVDPNRLGVTGHSGGGSISWWLTCADDRIKAMASSSGTGDLASHLGDRTLDYHCDCNFPNNPDGWSSAESYALAAPRPVLVVAPDRDRVFRIDSVQHVYDRLKALYWKLGHENKLDLCAFRAQHMYTPESRKRILSWFLTHLAHKDITPESVEDVDGVRVEEDQLLVYSGKPPEPSRVTTVQEWFIPSPPLPDIRTESQLETVKTNLLDTLRTQILNTIPAKPRAPSYSIEQEYWAGPSFARKFSFSPEADWRLEGELRGLLDTSKHPLAVCIRQSCHRKEEDAYDVLNGVKDDWLRGRIDVRGTGDSTWGVELNWHIRRAAALIGRTITEMRIGDTLCGLDILRHMPEVDSQRIILAGRGEAAVVSLLVALLDGGIDTVVLEDIPSTFASPDDPASLGEGIELKNMTRHADIPQLAALLWPAKIVVIGNKWDRFEWTEKVYDSLGKPGQLLHFGSREAYMDALTNGTITG</sequence>
<dbReference type="RefSeq" id="WP_120750131.1">
    <property type="nucleotide sequence ID" value="NZ_RBAH01000022.1"/>
</dbReference>
<reference evidence="2 3" key="1">
    <citation type="journal article" date="2007" name="Int. J. Syst. Evol. Microbiol.">
        <title>Paenibacillus ginsengarvi sp. nov., isolated from soil from ginseng cultivation.</title>
        <authorList>
            <person name="Yoon M.H."/>
            <person name="Ten L.N."/>
            <person name="Im W.T."/>
        </authorList>
    </citation>
    <scope>NUCLEOTIDE SEQUENCE [LARGE SCALE GENOMIC DNA]</scope>
    <source>
        <strain evidence="2 3">KCTC 13059</strain>
    </source>
</reference>
<dbReference type="InterPro" id="IPR050261">
    <property type="entry name" value="FrsA_esterase"/>
</dbReference>
<evidence type="ECO:0000259" key="1">
    <source>
        <dbReference type="Pfam" id="PF00326"/>
    </source>
</evidence>
<gene>
    <name evidence="2" type="ORF">D7M11_25700</name>
</gene>
<accession>A0A3B0BSM7</accession>
<dbReference type="Proteomes" id="UP000282311">
    <property type="component" value="Unassembled WGS sequence"/>
</dbReference>
<proteinExistence type="predicted"/>
<dbReference type="GO" id="GO:0006508">
    <property type="term" value="P:proteolysis"/>
    <property type="evidence" value="ECO:0007669"/>
    <property type="project" value="InterPro"/>
</dbReference>
<dbReference type="PANTHER" id="PTHR22946:SF8">
    <property type="entry name" value="ACETYL XYLAN ESTERASE DOMAIN-CONTAINING PROTEIN"/>
    <property type="match status" value="1"/>
</dbReference>
<dbReference type="SUPFAM" id="SSF53474">
    <property type="entry name" value="alpha/beta-Hydrolases"/>
    <property type="match status" value="2"/>
</dbReference>
<dbReference type="PANTHER" id="PTHR22946">
    <property type="entry name" value="DIENELACTONE HYDROLASE DOMAIN-CONTAINING PROTEIN-RELATED"/>
    <property type="match status" value="1"/>
</dbReference>
<evidence type="ECO:0000313" key="2">
    <source>
        <dbReference type="EMBL" id="RKN75902.1"/>
    </source>
</evidence>
<name>A0A3B0BSM7_9BACL</name>
<evidence type="ECO:0000313" key="3">
    <source>
        <dbReference type="Proteomes" id="UP000282311"/>
    </source>
</evidence>
<dbReference type="AlphaFoldDB" id="A0A3B0BSM7"/>
<dbReference type="InterPro" id="IPR001375">
    <property type="entry name" value="Peptidase_S9_cat"/>
</dbReference>
<protein>
    <recommendedName>
        <fullName evidence="1">Peptidase S9 prolyl oligopeptidase catalytic domain-containing protein</fullName>
    </recommendedName>
</protein>
<feature type="domain" description="Peptidase S9 prolyl oligopeptidase catalytic" evidence="1">
    <location>
        <begin position="168"/>
        <end position="323"/>
    </location>
</feature>
<dbReference type="OrthoDB" id="108903at2"/>
<comment type="caution">
    <text evidence="2">The sequence shown here is derived from an EMBL/GenBank/DDBJ whole genome shotgun (WGS) entry which is preliminary data.</text>
</comment>
<dbReference type="Pfam" id="PF00326">
    <property type="entry name" value="Peptidase_S9"/>
    <property type="match status" value="1"/>
</dbReference>
<dbReference type="GO" id="GO:0008236">
    <property type="term" value="F:serine-type peptidase activity"/>
    <property type="evidence" value="ECO:0007669"/>
    <property type="project" value="InterPro"/>
</dbReference>
<dbReference type="InterPro" id="IPR029058">
    <property type="entry name" value="AB_hydrolase_fold"/>
</dbReference>